<keyword evidence="4" id="KW-1185">Reference proteome</keyword>
<feature type="domain" description="F-box" evidence="2">
    <location>
        <begin position="9"/>
        <end position="44"/>
    </location>
</feature>
<dbReference type="PANTHER" id="PTHR31215">
    <property type="entry name" value="OS05G0510400 PROTEIN-RELATED"/>
    <property type="match status" value="1"/>
</dbReference>
<dbReference type="OrthoDB" id="2020172at2759"/>
<dbReference type="Proteomes" id="UP000886520">
    <property type="component" value="Chromosome 12"/>
</dbReference>
<accession>A0A9D4ZHC8</accession>
<proteinExistence type="predicted"/>
<evidence type="ECO:0000256" key="1">
    <source>
        <dbReference type="SAM" id="MobiDB-lite"/>
    </source>
</evidence>
<evidence type="ECO:0000313" key="3">
    <source>
        <dbReference type="EMBL" id="KAI5072911.1"/>
    </source>
</evidence>
<dbReference type="InterPro" id="IPR036047">
    <property type="entry name" value="F-box-like_dom_sf"/>
</dbReference>
<comment type="caution">
    <text evidence="3">The sequence shown here is derived from an EMBL/GenBank/DDBJ whole genome shotgun (WGS) entry which is preliminary data.</text>
</comment>
<evidence type="ECO:0000313" key="4">
    <source>
        <dbReference type="Proteomes" id="UP000886520"/>
    </source>
</evidence>
<dbReference type="EMBL" id="JABFUD020000012">
    <property type="protein sequence ID" value="KAI5072911.1"/>
    <property type="molecule type" value="Genomic_DNA"/>
</dbReference>
<dbReference type="InterPro" id="IPR001810">
    <property type="entry name" value="F-box_dom"/>
</dbReference>
<feature type="region of interest" description="Disordered" evidence="1">
    <location>
        <begin position="435"/>
        <end position="454"/>
    </location>
</feature>
<reference evidence="3" key="1">
    <citation type="submission" date="2021-01" db="EMBL/GenBank/DDBJ databases">
        <title>Adiantum capillus-veneris genome.</title>
        <authorList>
            <person name="Fang Y."/>
            <person name="Liao Q."/>
        </authorList>
    </citation>
    <scope>NUCLEOTIDE SEQUENCE</scope>
    <source>
        <strain evidence="3">H3</strain>
        <tissue evidence="3">Leaf</tissue>
    </source>
</reference>
<name>A0A9D4ZHC8_ADICA</name>
<feature type="compositionally biased region" description="Basic and acidic residues" evidence="1">
    <location>
        <begin position="394"/>
        <end position="417"/>
    </location>
</feature>
<feature type="compositionally biased region" description="Basic and acidic residues" evidence="1">
    <location>
        <begin position="614"/>
        <end position="624"/>
    </location>
</feature>
<sequence length="846" mass="94824">MESQTDFFHHLPDEVAQLIFSRINDYKTLIQCMFVSKCFRQQAVRVPSLLIVCPGNFSSYDERLHRIFAMVKAFKNLKSLVVRVGQPREEPLSWARCMRYAEIGGSVEKFVFMAAKCGDFSELDSTLLGLDSVGHRSQEGASTGSDSMGPLMRQDSMERSNNPSDADGNRGYWDYTQVKEGFERVVPGGPVLEAESKQAQQGNSSSYTQSTPFDASIKRNPLSQFTLRQVIAPSNDVLKRMLPVIHFAIVQGLNELRDSLPAFVAQFSELTAFVLVDMVESITVYLREHHIQELKSSYMQALDEFSSIVEAPPKVERHLSQLFIREDQGKGSSGKDEGKGCMAGMSSKSGDFGAMEDSRCIEEPQSSSSKMLPSRLLQRFDRCRLPASKGKEKLVEEFESETECRLTSSHEDWRSNDSSDLDSCTDFPERSVIGECSSPLKDGPIGSESSQSESLRSSLFAGETTLESYTPLEAFSVSVDDHPMSSEAIAEHVDSLNGKSDCQGEGHGKARDNVYRLQGNKCFRDSKADLTNRYSLRRCHKPDSWKKKDCMSLGFLTGIRGTGGLYCNNLSEENFDVQGSQMHACDLACRKDEQALGDDMTLIRGGSDDTSSVRSREHDEGGDCRSINERAISNSEVLSLSAVKGSQMNEQQVSSSSSLRSLQAWQSEAYESMAERVVPIDSWQERLRRLRDSLHVDPVLELNRTHGSRELQPLVPEVPGAVRADSWRHVWQERVRRLGDSLHMDPGQEFNGAHDYRRERLRDLVIRKRHRAMEKDALSFDYTFWRADQVSSCKYVMSDLSMCIATHAARPLRDAEKEVLAQAAIAGPLLVGTVSHVNKHYPCHHL</sequence>
<dbReference type="SUPFAM" id="SSF81383">
    <property type="entry name" value="F-box domain"/>
    <property type="match status" value="1"/>
</dbReference>
<dbReference type="Pfam" id="PF12937">
    <property type="entry name" value="F-box-like"/>
    <property type="match status" value="1"/>
</dbReference>
<protein>
    <recommendedName>
        <fullName evidence="2">F-box domain-containing protein</fullName>
    </recommendedName>
</protein>
<organism evidence="3 4">
    <name type="scientific">Adiantum capillus-veneris</name>
    <name type="common">Maidenhair fern</name>
    <dbReference type="NCBI Taxonomy" id="13818"/>
    <lineage>
        <taxon>Eukaryota</taxon>
        <taxon>Viridiplantae</taxon>
        <taxon>Streptophyta</taxon>
        <taxon>Embryophyta</taxon>
        <taxon>Tracheophyta</taxon>
        <taxon>Polypodiopsida</taxon>
        <taxon>Polypodiidae</taxon>
        <taxon>Polypodiales</taxon>
        <taxon>Pteridineae</taxon>
        <taxon>Pteridaceae</taxon>
        <taxon>Vittarioideae</taxon>
        <taxon>Adiantum</taxon>
    </lineage>
</organism>
<dbReference type="InterPro" id="IPR044809">
    <property type="entry name" value="AUF1-like"/>
</dbReference>
<feature type="region of interest" description="Disordered" evidence="1">
    <location>
        <begin position="394"/>
        <end position="421"/>
    </location>
</feature>
<dbReference type="Gene3D" id="1.20.1280.50">
    <property type="match status" value="1"/>
</dbReference>
<gene>
    <name evidence="3" type="ORF">GOP47_0013017</name>
</gene>
<dbReference type="AlphaFoldDB" id="A0A9D4ZHC8"/>
<evidence type="ECO:0000259" key="2">
    <source>
        <dbReference type="Pfam" id="PF12937"/>
    </source>
</evidence>
<feature type="region of interest" description="Disordered" evidence="1">
    <location>
        <begin position="134"/>
        <end position="170"/>
    </location>
</feature>
<feature type="region of interest" description="Disordered" evidence="1">
    <location>
        <begin position="604"/>
        <end position="624"/>
    </location>
</feature>